<dbReference type="InterPro" id="IPR029058">
    <property type="entry name" value="AB_hydrolase_fold"/>
</dbReference>
<sequence>MSPRVVDEVSGWLRRYDDGSVDRAWTGPPEVKFMSDPVPPHKHFVDGVSTHDVTIDPTSGLRVRVYLPEPRPGEQDKKLPVFLHLHGGGFCISQPDWFMYYNTYTNLVRSAGAVVVSPYLRLAPEHPLPAACDDAFSALLWLDSLAANQNEAGSCSLLSSRADFQRVFLIGDSSGGNLVHQVALRSGSAATELGQVKVAGAIPIHPGFLRSTRSRSEMEQPESPLLTLEMVDKFLGMALPVGATKDHPITCPMGPDAPPLDGTKLPPYLLVVAEKDLVKDTEMEFHEAMKAAGKDVELLINAGMGHSFYLNKIALDLDPPTGIEFAKLIEGIVKFVDNH</sequence>
<organism evidence="3 4">
    <name type="scientific">Linum tenue</name>
    <dbReference type="NCBI Taxonomy" id="586396"/>
    <lineage>
        <taxon>Eukaryota</taxon>
        <taxon>Viridiplantae</taxon>
        <taxon>Streptophyta</taxon>
        <taxon>Embryophyta</taxon>
        <taxon>Tracheophyta</taxon>
        <taxon>Spermatophyta</taxon>
        <taxon>Magnoliopsida</taxon>
        <taxon>eudicotyledons</taxon>
        <taxon>Gunneridae</taxon>
        <taxon>Pentapetalae</taxon>
        <taxon>rosids</taxon>
        <taxon>fabids</taxon>
        <taxon>Malpighiales</taxon>
        <taxon>Linaceae</taxon>
        <taxon>Linum</taxon>
    </lineage>
</organism>
<dbReference type="AlphaFoldDB" id="A0AAV0KGN0"/>
<dbReference type="InterPro" id="IPR050466">
    <property type="entry name" value="Carboxylest/Gibb_receptor"/>
</dbReference>
<keyword evidence="4" id="KW-1185">Reference proteome</keyword>
<evidence type="ECO:0000256" key="1">
    <source>
        <dbReference type="ARBA" id="ARBA00010515"/>
    </source>
</evidence>
<dbReference type="EMBL" id="CAMGYJ010000005">
    <property type="protein sequence ID" value="CAI0421030.1"/>
    <property type="molecule type" value="Genomic_DNA"/>
</dbReference>
<protein>
    <recommendedName>
        <fullName evidence="2">Alpha/beta hydrolase fold-3 domain-containing protein</fullName>
    </recommendedName>
</protein>
<evidence type="ECO:0000259" key="2">
    <source>
        <dbReference type="Pfam" id="PF07859"/>
    </source>
</evidence>
<dbReference type="Gene3D" id="3.40.50.1820">
    <property type="entry name" value="alpha/beta hydrolase"/>
    <property type="match status" value="1"/>
</dbReference>
<evidence type="ECO:0000313" key="4">
    <source>
        <dbReference type="Proteomes" id="UP001154282"/>
    </source>
</evidence>
<comment type="caution">
    <text evidence="3">The sequence shown here is derived from an EMBL/GenBank/DDBJ whole genome shotgun (WGS) entry which is preliminary data.</text>
</comment>
<dbReference type="PANTHER" id="PTHR23024:SF135">
    <property type="entry name" value="CELL DEATH ASSOCIATED PROTEIN"/>
    <property type="match status" value="1"/>
</dbReference>
<comment type="similarity">
    <text evidence="1">Belongs to the 'GDXG' lipolytic enzyme family.</text>
</comment>
<evidence type="ECO:0000313" key="3">
    <source>
        <dbReference type="EMBL" id="CAI0421030.1"/>
    </source>
</evidence>
<dbReference type="SUPFAM" id="SSF53474">
    <property type="entry name" value="alpha/beta-Hydrolases"/>
    <property type="match status" value="1"/>
</dbReference>
<dbReference type="Pfam" id="PF07859">
    <property type="entry name" value="Abhydrolase_3"/>
    <property type="match status" value="1"/>
</dbReference>
<dbReference type="PANTHER" id="PTHR23024">
    <property type="entry name" value="ARYLACETAMIDE DEACETYLASE"/>
    <property type="match status" value="1"/>
</dbReference>
<dbReference type="InterPro" id="IPR013094">
    <property type="entry name" value="AB_hydrolase_3"/>
</dbReference>
<dbReference type="Proteomes" id="UP001154282">
    <property type="component" value="Unassembled WGS sequence"/>
</dbReference>
<dbReference type="GO" id="GO:0016787">
    <property type="term" value="F:hydrolase activity"/>
    <property type="evidence" value="ECO:0007669"/>
    <property type="project" value="InterPro"/>
</dbReference>
<gene>
    <name evidence="3" type="ORF">LITE_LOCUS18594</name>
</gene>
<name>A0AAV0KGN0_9ROSI</name>
<reference evidence="3" key="1">
    <citation type="submission" date="2022-08" db="EMBL/GenBank/DDBJ databases">
        <authorList>
            <person name="Gutierrez-Valencia J."/>
        </authorList>
    </citation>
    <scope>NUCLEOTIDE SEQUENCE</scope>
</reference>
<accession>A0AAV0KGN0</accession>
<proteinExistence type="inferred from homology"/>
<feature type="domain" description="Alpha/beta hydrolase fold-3" evidence="2">
    <location>
        <begin position="83"/>
        <end position="309"/>
    </location>
</feature>